<evidence type="ECO:0000256" key="2">
    <source>
        <dbReference type="SAM" id="SignalP"/>
    </source>
</evidence>
<feature type="signal peptide" evidence="2">
    <location>
        <begin position="1"/>
        <end position="19"/>
    </location>
</feature>
<proteinExistence type="predicted"/>
<evidence type="ECO:0000256" key="1">
    <source>
        <dbReference type="SAM" id="MobiDB-lite"/>
    </source>
</evidence>
<gene>
    <name evidence="3" type="ORF">SKAU_G00270000</name>
</gene>
<accession>A0A9Q1F066</accession>
<dbReference type="Proteomes" id="UP001152622">
    <property type="component" value="Chromosome 10"/>
</dbReference>
<keyword evidence="2" id="KW-0732">Signal</keyword>
<feature type="region of interest" description="Disordered" evidence="1">
    <location>
        <begin position="58"/>
        <end position="81"/>
    </location>
</feature>
<reference evidence="3" key="1">
    <citation type="journal article" date="2023" name="Science">
        <title>Genome structures resolve the early diversification of teleost fishes.</title>
        <authorList>
            <person name="Parey E."/>
            <person name="Louis A."/>
            <person name="Montfort J."/>
            <person name="Bouchez O."/>
            <person name="Roques C."/>
            <person name="Iampietro C."/>
            <person name="Lluch J."/>
            <person name="Castinel A."/>
            <person name="Donnadieu C."/>
            <person name="Desvignes T."/>
            <person name="Floi Bucao C."/>
            <person name="Jouanno E."/>
            <person name="Wen M."/>
            <person name="Mejri S."/>
            <person name="Dirks R."/>
            <person name="Jansen H."/>
            <person name="Henkel C."/>
            <person name="Chen W.J."/>
            <person name="Zahm M."/>
            <person name="Cabau C."/>
            <person name="Klopp C."/>
            <person name="Thompson A.W."/>
            <person name="Robinson-Rechavi M."/>
            <person name="Braasch I."/>
            <person name="Lecointre G."/>
            <person name="Bobe J."/>
            <person name="Postlethwait J.H."/>
            <person name="Berthelot C."/>
            <person name="Roest Crollius H."/>
            <person name="Guiguen Y."/>
        </authorList>
    </citation>
    <scope>NUCLEOTIDE SEQUENCE</scope>
    <source>
        <strain evidence="3">WJC10195</strain>
    </source>
</reference>
<dbReference type="EMBL" id="JAINUF010000010">
    <property type="protein sequence ID" value="KAJ8348411.1"/>
    <property type="molecule type" value="Genomic_DNA"/>
</dbReference>
<comment type="caution">
    <text evidence="3">The sequence shown here is derived from an EMBL/GenBank/DDBJ whole genome shotgun (WGS) entry which is preliminary data.</text>
</comment>
<feature type="chain" id="PRO_5040329410" evidence="2">
    <location>
        <begin position="20"/>
        <end position="93"/>
    </location>
</feature>
<evidence type="ECO:0000313" key="3">
    <source>
        <dbReference type="EMBL" id="KAJ8348411.1"/>
    </source>
</evidence>
<dbReference type="AlphaFoldDB" id="A0A9Q1F066"/>
<name>A0A9Q1F066_SYNKA</name>
<organism evidence="3 4">
    <name type="scientific">Synaphobranchus kaupii</name>
    <name type="common">Kaup's arrowtooth eel</name>
    <dbReference type="NCBI Taxonomy" id="118154"/>
    <lineage>
        <taxon>Eukaryota</taxon>
        <taxon>Metazoa</taxon>
        <taxon>Chordata</taxon>
        <taxon>Craniata</taxon>
        <taxon>Vertebrata</taxon>
        <taxon>Euteleostomi</taxon>
        <taxon>Actinopterygii</taxon>
        <taxon>Neopterygii</taxon>
        <taxon>Teleostei</taxon>
        <taxon>Anguilliformes</taxon>
        <taxon>Synaphobranchidae</taxon>
        <taxon>Synaphobranchus</taxon>
    </lineage>
</organism>
<sequence length="93" mass="9600">MWAVSRLLTAAAFTGPVGPLCSLGNGPLFPPSDFLPKMTVEERRPDTNMLMELLQPHTGARPPELTGQEGQGTGGTGLACELGGVGTVPLGAR</sequence>
<evidence type="ECO:0000313" key="4">
    <source>
        <dbReference type="Proteomes" id="UP001152622"/>
    </source>
</evidence>
<keyword evidence="4" id="KW-1185">Reference proteome</keyword>
<protein>
    <submittedName>
        <fullName evidence="3">Uncharacterized protein</fullName>
    </submittedName>
</protein>